<keyword evidence="2" id="KW-1185">Reference proteome</keyword>
<sequence length="86" mass="9153">MQAVVGFVIDHTASIDAGTLRGYLRSELVSQVVSSRSVEVVSNLIYAAVHQFGGTIKPKSAKVQQSGVVRAKVTAVKREGADVRVQ</sequence>
<evidence type="ECO:0000313" key="2">
    <source>
        <dbReference type="Proteomes" id="UP001595693"/>
    </source>
</evidence>
<proteinExistence type="predicted"/>
<name>A0ABV8D943_9BURK</name>
<reference evidence="2" key="1">
    <citation type="journal article" date="2019" name="Int. J. Syst. Evol. Microbiol.">
        <title>The Global Catalogue of Microorganisms (GCM) 10K type strain sequencing project: providing services to taxonomists for standard genome sequencing and annotation.</title>
        <authorList>
            <consortium name="The Broad Institute Genomics Platform"/>
            <consortium name="The Broad Institute Genome Sequencing Center for Infectious Disease"/>
            <person name="Wu L."/>
            <person name="Ma J."/>
        </authorList>
    </citation>
    <scope>NUCLEOTIDE SEQUENCE [LARGE SCALE GENOMIC DNA]</scope>
    <source>
        <strain evidence="2">CCUG 2113</strain>
    </source>
</reference>
<dbReference type="InterPro" id="IPR006522">
    <property type="entry name" value="Phage_virion_morphogenesis"/>
</dbReference>
<dbReference type="Pfam" id="PF05069">
    <property type="entry name" value="Phage_tail_S"/>
    <property type="match status" value="1"/>
</dbReference>
<organism evidence="1 2">
    <name type="scientific">Acidovorax facilis</name>
    <dbReference type="NCBI Taxonomy" id="12917"/>
    <lineage>
        <taxon>Bacteria</taxon>
        <taxon>Pseudomonadati</taxon>
        <taxon>Pseudomonadota</taxon>
        <taxon>Betaproteobacteria</taxon>
        <taxon>Burkholderiales</taxon>
        <taxon>Comamonadaceae</taxon>
        <taxon>Acidovorax</taxon>
    </lineage>
</organism>
<dbReference type="Proteomes" id="UP001595693">
    <property type="component" value="Unassembled WGS sequence"/>
</dbReference>
<dbReference type="EMBL" id="JBHSAJ010000023">
    <property type="protein sequence ID" value="MFC3934778.1"/>
    <property type="molecule type" value="Genomic_DNA"/>
</dbReference>
<gene>
    <name evidence="1" type="ORF">ACFOW3_09075</name>
</gene>
<dbReference type="RefSeq" id="WP_156358551.1">
    <property type="nucleotide sequence ID" value="NZ_JAMXAX010000091.1"/>
</dbReference>
<protein>
    <submittedName>
        <fullName evidence="1">Phage virion morphogenesis protein</fullName>
    </submittedName>
</protein>
<accession>A0ABV8D943</accession>
<comment type="caution">
    <text evidence="1">The sequence shown here is derived from an EMBL/GenBank/DDBJ whole genome shotgun (WGS) entry which is preliminary data.</text>
</comment>
<evidence type="ECO:0000313" key="1">
    <source>
        <dbReference type="EMBL" id="MFC3934778.1"/>
    </source>
</evidence>